<dbReference type="EMBL" id="CM023481">
    <property type="protein sequence ID" value="KAH6945464.1"/>
    <property type="molecule type" value="Genomic_DNA"/>
</dbReference>
<comment type="caution">
    <text evidence="1">The sequence shown here is derived from an EMBL/GenBank/DDBJ whole genome shotgun (WGS) entry which is preliminary data.</text>
</comment>
<dbReference type="Proteomes" id="UP000821845">
    <property type="component" value="Chromosome 1"/>
</dbReference>
<sequence length="87" mass="9952">MRIFCKPKILKYLYKSEERYCIDFSIACYTVALGLPRTSQCACTLAEARTWPVELLAAHRAYPNADTLHIELQTESRSFSVFDNTIG</sequence>
<proteinExistence type="predicted"/>
<gene>
    <name evidence="1" type="ORF">HPB50_008665</name>
</gene>
<organism evidence="1 2">
    <name type="scientific">Hyalomma asiaticum</name>
    <name type="common">Tick</name>
    <dbReference type="NCBI Taxonomy" id="266040"/>
    <lineage>
        <taxon>Eukaryota</taxon>
        <taxon>Metazoa</taxon>
        <taxon>Ecdysozoa</taxon>
        <taxon>Arthropoda</taxon>
        <taxon>Chelicerata</taxon>
        <taxon>Arachnida</taxon>
        <taxon>Acari</taxon>
        <taxon>Parasitiformes</taxon>
        <taxon>Ixodida</taxon>
        <taxon>Ixodoidea</taxon>
        <taxon>Ixodidae</taxon>
        <taxon>Hyalomminae</taxon>
        <taxon>Hyalomma</taxon>
    </lineage>
</organism>
<name>A0ACB7TH61_HYAAI</name>
<keyword evidence="2" id="KW-1185">Reference proteome</keyword>
<evidence type="ECO:0000313" key="2">
    <source>
        <dbReference type="Proteomes" id="UP000821845"/>
    </source>
</evidence>
<evidence type="ECO:0000313" key="1">
    <source>
        <dbReference type="EMBL" id="KAH6945464.1"/>
    </source>
</evidence>
<protein>
    <submittedName>
        <fullName evidence="1">Uncharacterized protein</fullName>
    </submittedName>
</protein>
<accession>A0ACB7TH61</accession>
<reference evidence="1" key="1">
    <citation type="submission" date="2020-05" db="EMBL/GenBank/DDBJ databases">
        <title>Large-scale comparative analyses of tick genomes elucidate their genetic diversity and vector capacities.</title>
        <authorList>
            <person name="Jia N."/>
            <person name="Wang J."/>
            <person name="Shi W."/>
            <person name="Du L."/>
            <person name="Sun Y."/>
            <person name="Zhan W."/>
            <person name="Jiang J."/>
            <person name="Wang Q."/>
            <person name="Zhang B."/>
            <person name="Ji P."/>
            <person name="Sakyi L.B."/>
            <person name="Cui X."/>
            <person name="Yuan T."/>
            <person name="Jiang B."/>
            <person name="Yang W."/>
            <person name="Lam T.T.-Y."/>
            <person name="Chang Q."/>
            <person name="Ding S."/>
            <person name="Wang X."/>
            <person name="Zhu J."/>
            <person name="Ruan X."/>
            <person name="Zhao L."/>
            <person name="Wei J."/>
            <person name="Que T."/>
            <person name="Du C."/>
            <person name="Cheng J."/>
            <person name="Dai P."/>
            <person name="Han X."/>
            <person name="Huang E."/>
            <person name="Gao Y."/>
            <person name="Liu J."/>
            <person name="Shao H."/>
            <person name="Ye R."/>
            <person name="Li L."/>
            <person name="Wei W."/>
            <person name="Wang X."/>
            <person name="Wang C."/>
            <person name="Yang T."/>
            <person name="Huo Q."/>
            <person name="Li W."/>
            <person name="Guo W."/>
            <person name="Chen H."/>
            <person name="Zhou L."/>
            <person name="Ni X."/>
            <person name="Tian J."/>
            <person name="Zhou Y."/>
            <person name="Sheng Y."/>
            <person name="Liu T."/>
            <person name="Pan Y."/>
            <person name="Xia L."/>
            <person name="Li J."/>
            <person name="Zhao F."/>
            <person name="Cao W."/>
        </authorList>
    </citation>
    <scope>NUCLEOTIDE SEQUENCE</scope>
    <source>
        <strain evidence="1">Hyas-2018</strain>
    </source>
</reference>